<dbReference type="RefSeq" id="WP_094022959.1">
    <property type="nucleotide sequence ID" value="NZ_FXYF01000015.1"/>
</dbReference>
<dbReference type="SUPFAM" id="SSF51735">
    <property type="entry name" value="NAD(P)-binding Rossmann-fold domains"/>
    <property type="match status" value="1"/>
</dbReference>
<dbReference type="SMART" id="SM00829">
    <property type="entry name" value="PKS_ER"/>
    <property type="match status" value="1"/>
</dbReference>
<evidence type="ECO:0000313" key="2">
    <source>
        <dbReference type="EMBL" id="SMX49158.1"/>
    </source>
</evidence>
<sequence length="317" mass="33639">MRAVVFGRYGGPERLSLERVPVPEPGPGDVRVRVAAATVGRTDTATLRGHPFFARAMTGLLRPRMRILGMDFAGVVDAMGAGVTGFARGDRVFGMSPDRFGAHADYLCVPDQGAIARIPEGLAFDQAVVGEGAWYAHGTTRLLSAGQRCLVYGASGAIGTAAVQLAKGRGAHVVAVVGSRHLELAQRLGADRVGNHEIGDFTALGERFDLVFDAVGKTSWFACRPLLGEGAVYSATDLGPGWSNILLGAWLGLTGSKRVTIPFPEDAPGFVRFLAGLMANGQFQGVFDRSYPLEGIVEAFRYVETGQKTGIVTVRFD</sequence>
<dbReference type="InterPro" id="IPR036291">
    <property type="entry name" value="NAD(P)-bd_dom_sf"/>
</dbReference>
<dbReference type="InterPro" id="IPR013154">
    <property type="entry name" value="ADH-like_N"/>
</dbReference>
<dbReference type="Gene3D" id="3.40.50.720">
    <property type="entry name" value="NAD(P)-binding Rossmann-like Domain"/>
    <property type="match status" value="1"/>
</dbReference>
<dbReference type="InterPro" id="IPR050700">
    <property type="entry name" value="YIM1/Zinc_Alcohol_DH_Fams"/>
</dbReference>
<dbReference type="CDD" id="cd08267">
    <property type="entry name" value="MDR1"/>
    <property type="match status" value="1"/>
</dbReference>
<dbReference type="Proteomes" id="UP000207598">
    <property type="component" value="Unassembled WGS sequence"/>
</dbReference>
<keyword evidence="2" id="KW-0012">Acyltransferase</keyword>
<keyword evidence="3" id="KW-1185">Reference proteome</keyword>
<dbReference type="GO" id="GO:0016491">
    <property type="term" value="F:oxidoreductase activity"/>
    <property type="evidence" value="ECO:0007669"/>
    <property type="project" value="InterPro"/>
</dbReference>
<dbReference type="SUPFAM" id="SSF50129">
    <property type="entry name" value="GroES-like"/>
    <property type="match status" value="1"/>
</dbReference>
<gene>
    <name evidence="2" type="primary">mas</name>
    <name evidence="2" type="ORF">MAA8898_04206</name>
</gene>
<evidence type="ECO:0000259" key="1">
    <source>
        <dbReference type="SMART" id="SM00829"/>
    </source>
</evidence>
<name>A0A238L2I8_9RHOB</name>
<dbReference type="OrthoDB" id="5295340at2"/>
<dbReference type="InterPro" id="IPR011032">
    <property type="entry name" value="GroES-like_sf"/>
</dbReference>
<dbReference type="Gene3D" id="3.90.180.10">
    <property type="entry name" value="Medium-chain alcohol dehydrogenases, catalytic domain"/>
    <property type="match status" value="1"/>
</dbReference>
<dbReference type="Pfam" id="PF13602">
    <property type="entry name" value="ADH_zinc_N_2"/>
    <property type="match status" value="1"/>
</dbReference>
<evidence type="ECO:0000313" key="3">
    <source>
        <dbReference type="Proteomes" id="UP000207598"/>
    </source>
</evidence>
<keyword evidence="2" id="KW-0808">Transferase</keyword>
<dbReference type="AlphaFoldDB" id="A0A238L2I8"/>
<reference evidence="2 3" key="1">
    <citation type="submission" date="2017-05" db="EMBL/GenBank/DDBJ databases">
        <authorList>
            <person name="Song R."/>
            <person name="Chenine A.L."/>
            <person name="Ruprecht R.M."/>
        </authorList>
    </citation>
    <scope>NUCLEOTIDE SEQUENCE [LARGE SCALE GENOMIC DNA]</scope>
    <source>
        <strain evidence="2 3">CECT 8898</strain>
    </source>
</reference>
<proteinExistence type="predicted"/>
<feature type="domain" description="Enoyl reductase (ER)" evidence="1">
    <location>
        <begin position="10"/>
        <end position="314"/>
    </location>
</feature>
<dbReference type="EMBL" id="FXYF01000015">
    <property type="protein sequence ID" value="SMX49158.1"/>
    <property type="molecule type" value="Genomic_DNA"/>
</dbReference>
<dbReference type="GO" id="GO:0050111">
    <property type="term" value="F:mycocerosate synthase activity"/>
    <property type="evidence" value="ECO:0007669"/>
    <property type="project" value="UniProtKB-EC"/>
</dbReference>
<dbReference type="InterPro" id="IPR020843">
    <property type="entry name" value="ER"/>
</dbReference>
<dbReference type="PANTHER" id="PTHR11695">
    <property type="entry name" value="ALCOHOL DEHYDROGENASE RELATED"/>
    <property type="match status" value="1"/>
</dbReference>
<protein>
    <submittedName>
        <fullName evidence="2">Mycocerosic acid synthase</fullName>
        <ecNumber evidence="2">2.3.1.111</ecNumber>
    </submittedName>
</protein>
<organism evidence="2 3">
    <name type="scientific">Maliponia aquimaris</name>
    <dbReference type="NCBI Taxonomy" id="1673631"/>
    <lineage>
        <taxon>Bacteria</taxon>
        <taxon>Pseudomonadati</taxon>
        <taxon>Pseudomonadota</taxon>
        <taxon>Alphaproteobacteria</taxon>
        <taxon>Rhodobacterales</taxon>
        <taxon>Paracoccaceae</taxon>
        <taxon>Maliponia</taxon>
    </lineage>
</organism>
<dbReference type="PANTHER" id="PTHR11695:SF294">
    <property type="entry name" value="RETICULON-4-INTERACTING PROTEIN 1, MITOCHONDRIAL"/>
    <property type="match status" value="1"/>
</dbReference>
<accession>A0A238L2I8</accession>
<dbReference type="Pfam" id="PF08240">
    <property type="entry name" value="ADH_N"/>
    <property type="match status" value="1"/>
</dbReference>
<dbReference type="EC" id="2.3.1.111" evidence="2"/>